<dbReference type="InterPro" id="IPR006175">
    <property type="entry name" value="YjgF/YER057c/UK114"/>
</dbReference>
<keyword evidence="3" id="KW-1185">Reference proteome</keyword>
<dbReference type="AlphaFoldDB" id="A0AAD7AFU7"/>
<evidence type="ECO:0000256" key="1">
    <source>
        <dbReference type="ARBA" id="ARBA00010552"/>
    </source>
</evidence>
<comment type="caution">
    <text evidence="2">The sequence shown here is derived from an EMBL/GenBank/DDBJ whole genome shotgun (WGS) entry which is preliminary data.</text>
</comment>
<dbReference type="SUPFAM" id="SSF55298">
    <property type="entry name" value="YjgF-like"/>
    <property type="match status" value="1"/>
</dbReference>
<dbReference type="PANTHER" id="PTHR11803:SF58">
    <property type="entry name" value="PROTEIN HMF1-RELATED"/>
    <property type="match status" value="1"/>
</dbReference>
<dbReference type="Gene3D" id="3.30.1330.40">
    <property type="entry name" value="RutC-like"/>
    <property type="match status" value="1"/>
</dbReference>
<dbReference type="PANTHER" id="PTHR11803">
    <property type="entry name" value="2-IMINOBUTANOATE/2-IMINOPROPANOATE DEAMINASE RIDA"/>
    <property type="match status" value="1"/>
</dbReference>
<dbReference type="Pfam" id="PF01042">
    <property type="entry name" value="Ribonuc_L-PSP"/>
    <property type="match status" value="1"/>
</dbReference>
<dbReference type="EMBL" id="JARIHO010000008">
    <property type="protein sequence ID" value="KAJ7357336.1"/>
    <property type="molecule type" value="Genomic_DNA"/>
</dbReference>
<dbReference type="NCBIfam" id="TIGR00004">
    <property type="entry name" value="Rid family detoxifying hydrolase"/>
    <property type="match status" value="1"/>
</dbReference>
<evidence type="ECO:0000313" key="2">
    <source>
        <dbReference type="EMBL" id="KAJ7357336.1"/>
    </source>
</evidence>
<comment type="similarity">
    <text evidence="1">Belongs to the RutC family.</text>
</comment>
<name>A0AAD7AFU7_9AGAR</name>
<dbReference type="GO" id="GO:0019239">
    <property type="term" value="F:deaminase activity"/>
    <property type="evidence" value="ECO:0007669"/>
    <property type="project" value="TreeGrafter"/>
</dbReference>
<dbReference type="InterPro" id="IPR006056">
    <property type="entry name" value="RidA"/>
</dbReference>
<organism evidence="2 3">
    <name type="scientific">Mycena albidolilacea</name>
    <dbReference type="NCBI Taxonomy" id="1033008"/>
    <lineage>
        <taxon>Eukaryota</taxon>
        <taxon>Fungi</taxon>
        <taxon>Dikarya</taxon>
        <taxon>Basidiomycota</taxon>
        <taxon>Agaricomycotina</taxon>
        <taxon>Agaricomycetes</taxon>
        <taxon>Agaricomycetidae</taxon>
        <taxon>Agaricales</taxon>
        <taxon>Marasmiineae</taxon>
        <taxon>Mycenaceae</taxon>
        <taxon>Mycena</taxon>
    </lineage>
</organism>
<dbReference type="Proteomes" id="UP001218218">
    <property type="component" value="Unassembled WGS sequence"/>
</dbReference>
<reference evidence="2" key="1">
    <citation type="submission" date="2023-03" db="EMBL/GenBank/DDBJ databases">
        <title>Massive genome expansion in bonnet fungi (Mycena s.s.) driven by repeated elements and novel gene families across ecological guilds.</title>
        <authorList>
            <consortium name="Lawrence Berkeley National Laboratory"/>
            <person name="Harder C.B."/>
            <person name="Miyauchi S."/>
            <person name="Viragh M."/>
            <person name="Kuo A."/>
            <person name="Thoen E."/>
            <person name="Andreopoulos B."/>
            <person name="Lu D."/>
            <person name="Skrede I."/>
            <person name="Drula E."/>
            <person name="Henrissat B."/>
            <person name="Morin E."/>
            <person name="Kohler A."/>
            <person name="Barry K."/>
            <person name="LaButti K."/>
            <person name="Morin E."/>
            <person name="Salamov A."/>
            <person name="Lipzen A."/>
            <person name="Mereny Z."/>
            <person name="Hegedus B."/>
            <person name="Baldrian P."/>
            <person name="Stursova M."/>
            <person name="Weitz H."/>
            <person name="Taylor A."/>
            <person name="Grigoriev I.V."/>
            <person name="Nagy L.G."/>
            <person name="Martin F."/>
            <person name="Kauserud H."/>
        </authorList>
    </citation>
    <scope>NUCLEOTIDE SEQUENCE</scope>
    <source>
        <strain evidence="2">CBHHK002</strain>
    </source>
</reference>
<gene>
    <name evidence="2" type="ORF">DFH08DRAFT_851682</name>
</gene>
<evidence type="ECO:0000313" key="3">
    <source>
        <dbReference type="Proteomes" id="UP001218218"/>
    </source>
</evidence>
<protein>
    <submittedName>
        <fullName evidence="2">Endoribonuclease L-PSP/chorismate mutase-like protein</fullName>
    </submittedName>
</protein>
<dbReference type="FunFam" id="3.30.1330.40:FF:000001">
    <property type="entry name" value="L-PSP family endoribonuclease"/>
    <property type="match status" value="1"/>
</dbReference>
<accession>A0AAD7AFU7</accession>
<dbReference type="CDD" id="cd00448">
    <property type="entry name" value="YjgF_YER057c_UK114_family"/>
    <property type="match status" value="1"/>
</dbReference>
<proteinExistence type="inferred from homology"/>
<dbReference type="GO" id="GO:0005829">
    <property type="term" value="C:cytosol"/>
    <property type="evidence" value="ECO:0007669"/>
    <property type="project" value="TreeGrafter"/>
</dbReference>
<dbReference type="InterPro" id="IPR035959">
    <property type="entry name" value="RutC-like_sf"/>
</dbReference>
<dbReference type="GO" id="GO:0005739">
    <property type="term" value="C:mitochondrion"/>
    <property type="evidence" value="ECO:0007669"/>
    <property type="project" value="TreeGrafter"/>
</dbReference>
<sequence>MFSKLLRTVALHRSAVMSKTAGNRRSLMILKCHQIDKVDRPANKCQYFATCFPPATMSVEKLNSPELSQFSHILSHATKVPGLIFLSGQTPTDATGKVVEGGIKEHTAQCISNLGKVLAAAGSSWEKVVKVNVFLDDMNNFASMNEVYEKLLPNPKPARTCIQAAKLPNGVDVEIEAIAAN</sequence>